<dbReference type="RefSeq" id="WP_212018873.1">
    <property type="nucleotide sequence ID" value="NZ_JAAFYZ010000215.1"/>
</dbReference>
<protein>
    <recommendedName>
        <fullName evidence="5">Lipoprotein</fullName>
    </recommendedName>
</protein>
<name>A0ABS5L404_9ACTN</name>
<dbReference type="EMBL" id="JAAFYZ010000215">
    <property type="protein sequence ID" value="MBS2552869.1"/>
    <property type="molecule type" value="Genomic_DNA"/>
</dbReference>
<accession>A0ABS5L404</accession>
<evidence type="ECO:0000256" key="1">
    <source>
        <dbReference type="SAM" id="MobiDB-lite"/>
    </source>
</evidence>
<proteinExistence type="predicted"/>
<reference evidence="3 4" key="1">
    <citation type="submission" date="2020-02" db="EMBL/GenBank/DDBJ databases">
        <title>Acidophilic actinobacteria isolated from forest soil.</title>
        <authorList>
            <person name="Golinska P."/>
        </authorList>
    </citation>
    <scope>NUCLEOTIDE SEQUENCE [LARGE SCALE GENOMIC DNA]</scope>
    <source>
        <strain evidence="3 4">NL8</strain>
    </source>
</reference>
<comment type="caution">
    <text evidence="3">The sequence shown here is derived from an EMBL/GenBank/DDBJ whole genome shotgun (WGS) entry which is preliminary data.</text>
</comment>
<keyword evidence="2" id="KW-0472">Membrane</keyword>
<keyword evidence="4" id="KW-1185">Reference proteome</keyword>
<keyword evidence="2" id="KW-1133">Transmembrane helix</keyword>
<evidence type="ECO:0008006" key="5">
    <source>
        <dbReference type="Google" id="ProtNLM"/>
    </source>
</evidence>
<keyword evidence="2" id="KW-0812">Transmembrane</keyword>
<dbReference type="Proteomes" id="UP000730482">
    <property type="component" value="Unassembled WGS sequence"/>
</dbReference>
<evidence type="ECO:0000256" key="2">
    <source>
        <dbReference type="SAM" id="Phobius"/>
    </source>
</evidence>
<gene>
    <name evidence="3" type="ORF">KGQ19_39050</name>
</gene>
<organism evidence="3 4">
    <name type="scientific">Catenulispora pinistramenti</name>
    <dbReference type="NCBI Taxonomy" id="2705254"/>
    <lineage>
        <taxon>Bacteria</taxon>
        <taxon>Bacillati</taxon>
        <taxon>Actinomycetota</taxon>
        <taxon>Actinomycetes</taxon>
        <taxon>Catenulisporales</taxon>
        <taxon>Catenulisporaceae</taxon>
        <taxon>Catenulispora</taxon>
    </lineage>
</organism>
<evidence type="ECO:0000313" key="3">
    <source>
        <dbReference type="EMBL" id="MBS2552869.1"/>
    </source>
</evidence>
<feature type="compositionally biased region" description="Gly residues" evidence="1">
    <location>
        <begin position="45"/>
        <end position="56"/>
    </location>
</feature>
<evidence type="ECO:0000313" key="4">
    <source>
        <dbReference type="Proteomes" id="UP000730482"/>
    </source>
</evidence>
<sequence>MGAARLRLRGRAAGWWLLLAVVVAVIAVNGVLAGWSRGSTSHGSGSQGSGSHGGKPSGPSMVQARSVATEELGLWSGGGWAQAWALWSAAGQAALSEADYVRLNTQCRPALGEPYVIDAATDVDATNVSVTWHQGSMTGGGAVVFESGKWKYQPDAQTLAAYRGGVAQAVAERKAAGECH</sequence>
<feature type="transmembrane region" description="Helical" evidence="2">
    <location>
        <begin position="12"/>
        <end position="35"/>
    </location>
</feature>
<feature type="region of interest" description="Disordered" evidence="1">
    <location>
        <begin position="39"/>
        <end position="62"/>
    </location>
</feature>